<gene>
    <name evidence="2" type="primary">ORF107</name>
</gene>
<keyword evidence="1" id="KW-1133">Transmembrane helix</keyword>
<evidence type="ECO:0008006" key="3">
    <source>
        <dbReference type="Google" id="ProtNLM"/>
    </source>
</evidence>
<evidence type="ECO:0000313" key="2">
    <source>
        <dbReference type="EMBL" id="QHN73956.1"/>
    </source>
</evidence>
<organismHost>
    <name type="scientific">Lepidoptera</name>
    <name type="common">moths &amp; butterflies</name>
    <dbReference type="NCBI Taxonomy" id="7088"/>
</organismHost>
<sequence length="200" mass="22628">MYYDLIMIIIALLVVYGYCSYAFDRLNVERDKEIESSSEPMRLVFDRPPLVNCDETRLPCVSDEQCYENCSNSNMTSVMHCNQGFCSIRPANVAGERPDDFVCDQKLGLIRVFAASEFVASQLCISTYRDIVDDDGNPRPYICDGGRLDVDVVERQFTSADCECSVGYTKYTFVQGAFARAVPVCIPNSLARIYSRIYRS</sequence>
<organism evidence="2">
    <name type="scientific">Spodoptera litura multicapsid nucleopolyhedrovirus</name>
    <name type="common">SpltMNPV</name>
    <dbReference type="NCBI Taxonomy" id="46242"/>
    <lineage>
        <taxon>Viruses</taxon>
        <taxon>Viruses incertae sedis</taxon>
        <taxon>Naldaviricetes</taxon>
        <taxon>Lefavirales</taxon>
        <taxon>Baculoviridae</taxon>
        <taxon>Alphabaculovirus</taxon>
        <taxon>Alphabaculovirus spliturae</taxon>
    </lineage>
</organism>
<dbReference type="InterPro" id="IPR007703">
    <property type="entry name" value="PIF3"/>
</dbReference>
<protein>
    <recommendedName>
        <fullName evidence="3">Pif-3</fullName>
    </recommendedName>
</protein>
<keyword evidence="1" id="KW-0812">Transmembrane</keyword>
<accession>A0A6B9UZL0</accession>
<name>A0A6B9UZL0_NPVST</name>
<keyword evidence="1" id="KW-0472">Membrane</keyword>
<proteinExistence type="predicted"/>
<dbReference type="Pfam" id="PF05006">
    <property type="entry name" value="PIF3"/>
    <property type="match status" value="1"/>
</dbReference>
<reference evidence="2" key="1">
    <citation type="journal article" date="2019" name="Viruses">
        <title>Identification of Loci Associated with Enhanced Virulence in Spodoptera litura Nucleopolyhedrovirus Isolates Using Deep Sequencing.</title>
        <authorList>
            <person name="Zwart M.P."/>
            <person name="Ali G."/>
            <person name="Strien E.A.V."/>
            <person name="Schijlen E.G.W.M."/>
            <person name="Wang M."/>
            <person name="Werf W.V."/>
            <person name="Vlak J.M."/>
        </authorList>
    </citation>
    <scope>NUCLEOTIDE SEQUENCE</scope>
    <source>
        <strain evidence="2">G2</strain>
    </source>
</reference>
<feature type="transmembrane region" description="Helical" evidence="1">
    <location>
        <begin position="6"/>
        <end position="23"/>
    </location>
</feature>
<dbReference type="EMBL" id="MN342245">
    <property type="protein sequence ID" value="QHN73956.1"/>
    <property type="molecule type" value="Genomic_DNA"/>
</dbReference>
<evidence type="ECO:0000256" key="1">
    <source>
        <dbReference type="SAM" id="Phobius"/>
    </source>
</evidence>